<gene>
    <name evidence="3" type="ORF">SLEP1_g54145</name>
</gene>
<keyword evidence="1" id="KW-0472">Membrane</keyword>
<dbReference type="InterPro" id="IPR025315">
    <property type="entry name" value="DUF4220"/>
</dbReference>
<dbReference type="PANTHER" id="PTHR31325">
    <property type="entry name" value="OS01G0798800 PROTEIN-RELATED"/>
    <property type="match status" value="1"/>
</dbReference>
<comment type="caution">
    <text evidence="3">The sequence shown here is derived from an EMBL/GenBank/DDBJ whole genome shotgun (WGS) entry which is preliminary data.</text>
</comment>
<dbReference type="Pfam" id="PF13968">
    <property type="entry name" value="DUF4220"/>
    <property type="match status" value="1"/>
</dbReference>
<organism evidence="3 4">
    <name type="scientific">Rubroshorea leprosula</name>
    <dbReference type="NCBI Taxonomy" id="152421"/>
    <lineage>
        <taxon>Eukaryota</taxon>
        <taxon>Viridiplantae</taxon>
        <taxon>Streptophyta</taxon>
        <taxon>Embryophyta</taxon>
        <taxon>Tracheophyta</taxon>
        <taxon>Spermatophyta</taxon>
        <taxon>Magnoliopsida</taxon>
        <taxon>eudicotyledons</taxon>
        <taxon>Gunneridae</taxon>
        <taxon>Pentapetalae</taxon>
        <taxon>rosids</taxon>
        <taxon>malvids</taxon>
        <taxon>Malvales</taxon>
        <taxon>Dipterocarpaceae</taxon>
        <taxon>Rubroshorea</taxon>
    </lineage>
</organism>
<evidence type="ECO:0000256" key="1">
    <source>
        <dbReference type="SAM" id="Phobius"/>
    </source>
</evidence>
<sequence length="642" mass="73609">MAHSVVESTQKLWDTWNIITLVILSLLLQFFLCLFAPLRKQRGGKWVVIIWLAYLLADWVPTFTIGLILQAESSTILVFWATFLLLHLGGPDQITSSSLEDNELWVRYALGYMFQLALTLYLFMRLLTDQKGQETPGLPIFVVLYVGVAKCGERIYAFYQASFDRYGEHQHYLFRGKIEVTNDESERSCNYTLGEELSPYGTIKSLLVGPLLSPGRRKRMRAAFLRKGSTDILLMLEIELSLLYEVLHTKLPLPGSIPSWRCGLILYRFLCLVLLWTALTTFRPSAENYVLGMFELWLTYGLLIGAITMDIISIGFLILSDCKFLCIPPGNLSVGEVKATTWKLKCGKGRRWSKTIPQCNFITHNDYPKPSNYVASIQTILKAIGVFQCLSSQNLREDREWRFIFEEVRKKALQAETVEMGKKICLKRGDGILDTHEEYRHLRWSIKELDYTKSLLTWHIATEVCFQNGDQRPASFIMDYRGISKLVSDYMFYLLQMEPAMMATVSTDWRDVRREACRDLEYFCRTQSVADKIDLSRAIFAEGPESPSVRRLGEKSVLVYANKLADQLKIGANGLPWELMSQVWVEIMCYAAINCRPNVHAQQPSKGGQLLTFVWLLMNHFGLGTQFETDKRAVDDDEETSV</sequence>
<reference evidence="3 4" key="1">
    <citation type="journal article" date="2021" name="Commun. Biol.">
        <title>The genome of Shorea leprosula (Dipterocarpaceae) highlights the ecological relevance of drought in aseasonal tropical rainforests.</title>
        <authorList>
            <person name="Ng K.K.S."/>
            <person name="Kobayashi M.J."/>
            <person name="Fawcett J.A."/>
            <person name="Hatakeyama M."/>
            <person name="Paape T."/>
            <person name="Ng C.H."/>
            <person name="Ang C.C."/>
            <person name="Tnah L.H."/>
            <person name="Lee C.T."/>
            <person name="Nishiyama T."/>
            <person name="Sese J."/>
            <person name="O'Brien M.J."/>
            <person name="Copetti D."/>
            <person name="Mohd Noor M.I."/>
            <person name="Ong R.C."/>
            <person name="Putra M."/>
            <person name="Sireger I.Z."/>
            <person name="Indrioko S."/>
            <person name="Kosugi Y."/>
            <person name="Izuno A."/>
            <person name="Isagi Y."/>
            <person name="Lee S.L."/>
            <person name="Shimizu K.K."/>
        </authorList>
    </citation>
    <scope>NUCLEOTIDE SEQUENCE [LARGE SCALE GENOMIC DNA]</scope>
    <source>
        <strain evidence="3">214</strain>
    </source>
</reference>
<feature type="transmembrane region" description="Helical" evidence="1">
    <location>
        <begin position="48"/>
        <end position="69"/>
    </location>
</feature>
<dbReference type="EMBL" id="BPVZ01000223">
    <property type="protein sequence ID" value="GKV47228.1"/>
    <property type="molecule type" value="Genomic_DNA"/>
</dbReference>
<dbReference type="Proteomes" id="UP001054252">
    <property type="component" value="Unassembled WGS sequence"/>
</dbReference>
<evidence type="ECO:0000313" key="3">
    <source>
        <dbReference type="EMBL" id="GKV47228.1"/>
    </source>
</evidence>
<evidence type="ECO:0000313" key="4">
    <source>
        <dbReference type="Proteomes" id="UP001054252"/>
    </source>
</evidence>
<feature type="domain" description="DUF4220" evidence="2">
    <location>
        <begin position="51"/>
        <end position="363"/>
    </location>
</feature>
<feature type="transmembrane region" description="Helical" evidence="1">
    <location>
        <begin position="16"/>
        <end position="36"/>
    </location>
</feature>
<proteinExistence type="predicted"/>
<name>A0AAV5MBH5_9ROSI</name>
<feature type="transmembrane region" description="Helical" evidence="1">
    <location>
        <begin position="264"/>
        <end position="282"/>
    </location>
</feature>
<dbReference type="Pfam" id="PF04578">
    <property type="entry name" value="DUF594"/>
    <property type="match status" value="1"/>
</dbReference>
<feature type="transmembrane region" description="Helical" evidence="1">
    <location>
        <begin position="105"/>
        <end position="124"/>
    </location>
</feature>
<keyword evidence="1" id="KW-1133">Transmembrane helix</keyword>
<keyword evidence="1" id="KW-0812">Transmembrane</keyword>
<dbReference type="AlphaFoldDB" id="A0AAV5MBH5"/>
<feature type="transmembrane region" description="Helical" evidence="1">
    <location>
        <begin position="294"/>
        <end position="319"/>
    </location>
</feature>
<dbReference type="InterPro" id="IPR007658">
    <property type="entry name" value="DUF594"/>
</dbReference>
<evidence type="ECO:0000259" key="2">
    <source>
        <dbReference type="Pfam" id="PF13968"/>
    </source>
</evidence>
<keyword evidence="4" id="KW-1185">Reference proteome</keyword>
<protein>
    <recommendedName>
        <fullName evidence="2">DUF4220 domain-containing protein</fullName>
    </recommendedName>
</protein>
<accession>A0AAV5MBH5</accession>